<dbReference type="Pfam" id="PF17917">
    <property type="entry name" value="RT_RNaseH"/>
    <property type="match status" value="1"/>
</dbReference>
<accession>A0AAN8JHZ1</accession>
<dbReference type="GO" id="GO:0016787">
    <property type="term" value="F:hydrolase activity"/>
    <property type="evidence" value="ECO:0007669"/>
    <property type="project" value="UniProtKB-KW"/>
</dbReference>
<dbReference type="InterPro" id="IPR012337">
    <property type="entry name" value="RNaseH-like_sf"/>
</dbReference>
<sequence>MKDKKTFTREHQHHNSFECIKREIGNRIALNSLDSSPSVETIVTTDASNYGLGATLSQVVSNQGRIVSFISRTLTDTEKKYSVIEKEMLACYWATKRLRTFLWGRHFKIRTDHKPLIYILSTRGYSSERTSPRINRWSTRMLEYNYTATYTPGSLNVLADCMSRLPMTDESEDNTDESTELEYIAQISTITDGMITDTEFKEACTNDSDLQNVLSYISTYWPNFNQLTPELKVFHRVRYELSTRDGILFRHDRLVIPKALPCRIIQIAHTGHFGMTLVKRSIRQFYWWPTMDTMIDHVIKNCVHCNTSDKPYKSITAPLTPIPLPERVWQKLALDIQGPYLEAKAQHKFVIIMIDFYSKWDEVKFCSTVTTEVVIEFLSNVFYREGIPETLVTDNGVQFVSYQIKEFLQRNNITHLRSSLYHPETNGLVERMNKTIKEGIQLSKLEHRSPVEVTKERLQVYHSTPHTSTGITPFTLMRGRTVHTQLTIPKFHLHSMKNPALISKVQRYQDKYAKYHSTRHRKLPQQLRVGDYVRVRRSRHFFKGEMRYTKPFKIIKLYGCCATLSNGDKYNVSKLVRVNHVAVNSEYLAPKLDNTNSGLFFDTAPVNRPEQQNDIPNLPRDPEIRQRPNRIRRQPRRFNDYIMN</sequence>
<dbReference type="Gene3D" id="1.10.340.70">
    <property type="match status" value="1"/>
</dbReference>
<keyword evidence="1" id="KW-0808">Transferase</keyword>
<dbReference type="InterPro" id="IPR041373">
    <property type="entry name" value="RT_RNaseH"/>
</dbReference>
<dbReference type="EMBL" id="JAZGQO010000010">
    <property type="protein sequence ID" value="KAK6176709.1"/>
    <property type="molecule type" value="Genomic_DNA"/>
</dbReference>
<dbReference type="Gene3D" id="3.30.420.10">
    <property type="entry name" value="Ribonuclease H-like superfamily/Ribonuclease H"/>
    <property type="match status" value="1"/>
</dbReference>
<keyword evidence="9" id="KW-1185">Reference proteome</keyword>
<evidence type="ECO:0000256" key="1">
    <source>
        <dbReference type="ARBA" id="ARBA00022679"/>
    </source>
</evidence>
<dbReference type="AlphaFoldDB" id="A0AAN8JHZ1"/>
<reference evidence="8 9" key="1">
    <citation type="submission" date="2024-01" db="EMBL/GenBank/DDBJ databases">
        <title>The genome of the rayed Mediterranean limpet Patella caerulea (Linnaeus, 1758).</title>
        <authorList>
            <person name="Anh-Thu Weber A."/>
            <person name="Halstead-Nussloch G."/>
        </authorList>
    </citation>
    <scope>NUCLEOTIDE SEQUENCE [LARGE SCALE GENOMIC DNA]</scope>
    <source>
        <strain evidence="8">AATW-2023a</strain>
        <tissue evidence="8">Whole specimen</tissue>
    </source>
</reference>
<evidence type="ECO:0000313" key="9">
    <source>
        <dbReference type="Proteomes" id="UP001347796"/>
    </source>
</evidence>
<comment type="caution">
    <text evidence="8">The sequence shown here is derived from an EMBL/GenBank/DDBJ whole genome shotgun (WGS) entry which is preliminary data.</text>
</comment>
<proteinExistence type="predicted"/>
<feature type="domain" description="Integrase catalytic" evidence="7">
    <location>
        <begin position="317"/>
        <end position="481"/>
    </location>
</feature>
<evidence type="ECO:0000256" key="6">
    <source>
        <dbReference type="ARBA" id="ARBA00022918"/>
    </source>
</evidence>
<dbReference type="InterPro" id="IPR036397">
    <property type="entry name" value="RNaseH_sf"/>
</dbReference>
<name>A0AAN8JHZ1_PATCE</name>
<dbReference type="FunFam" id="3.30.420.10:FF:000063">
    <property type="entry name" value="Retrovirus-related Pol polyprotein from transposon 297-like Protein"/>
    <property type="match status" value="1"/>
</dbReference>
<evidence type="ECO:0000256" key="2">
    <source>
        <dbReference type="ARBA" id="ARBA00022695"/>
    </source>
</evidence>
<keyword evidence="3" id="KW-0540">Nuclease</keyword>
<dbReference type="SUPFAM" id="SSF56672">
    <property type="entry name" value="DNA/RNA polymerases"/>
    <property type="match status" value="1"/>
</dbReference>
<dbReference type="InterPro" id="IPR050951">
    <property type="entry name" value="Retrovirus_Pol_polyprotein"/>
</dbReference>
<dbReference type="CDD" id="cd09274">
    <property type="entry name" value="RNase_HI_RT_Ty3"/>
    <property type="match status" value="1"/>
</dbReference>
<organism evidence="8 9">
    <name type="scientific">Patella caerulea</name>
    <name type="common">Rayed Mediterranean limpet</name>
    <dbReference type="NCBI Taxonomy" id="87958"/>
    <lineage>
        <taxon>Eukaryota</taxon>
        <taxon>Metazoa</taxon>
        <taxon>Spiralia</taxon>
        <taxon>Lophotrochozoa</taxon>
        <taxon>Mollusca</taxon>
        <taxon>Gastropoda</taxon>
        <taxon>Patellogastropoda</taxon>
        <taxon>Patelloidea</taxon>
        <taxon>Patellidae</taxon>
        <taxon>Patella</taxon>
    </lineage>
</organism>
<evidence type="ECO:0000259" key="7">
    <source>
        <dbReference type="PROSITE" id="PS50994"/>
    </source>
</evidence>
<keyword evidence="5" id="KW-0378">Hydrolase</keyword>
<dbReference type="GO" id="GO:0004519">
    <property type="term" value="F:endonuclease activity"/>
    <property type="evidence" value="ECO:0007669"/>
    <property type="project" value="UniProtKB-KW"/>
</dbReference>
<dbReference type="InterPro" id="IPR043502">
    <property type="entry name" value="DNA/RNA_pol_sf"/>
</dbReference>
<evidence type="ECO:0000256" key="4">
    <source>
        <dbReference type="ARBA" id="ARBA00022759"/>
    </source>
</evidence>
<dbReference type="GO" id="GO:0015074">
    <property type="term" value="P:DNA integration"/>
    <property type="evidence" value="ECO:0007669"/>
    <property type="project" value="InterPro"/>
</dbReference>
<keyword evidence="6" id="KW-0695">RNA-directed DNA polymerase</keyword>
<evidence type="ECO:0000256" key="3">
    <source>
        <dbReference type="ARBA" id="ARBA00022722"/>
    </source>
</evidence>
<dbReference type="PANTHER" id="PTHR37984:SF15">
    <property type="entry name" value="INTEGRASE CATALYTIC DOMAIN-CONTAINING PROTEIN"/>
    <property type="match status" value="1"/>
</dbReference>
<dbReference type="PANTHER" id="PTHR37984">
    <property type="entry name" value="PROTEIN CBG26694"/>
    <property type="match status" value="1"/>
</dbReference>
<keyword evidence="2" id="KW-0548">Nucleotidyltransferase</keyword>
<dbReference type="GO" id="GO:0003676">
    <property type="term" value="F:nucleic acid binding"/>
    <property type="evidence" value="ECO:0007669"/>
    <property type="project" value="InterPro"/>
</dbReference>
<dbReference type="GO" id="GO:0003964">
    <property type="term" value="F:RNA-directed DNA polymerase activity"/>
    <property type="evidence" value="ECO:0007669"/>
    <property type="project" value="UniProtKB-KW"/>
</dbReference>
<dbReference type="Proteomes" id="UP001347796">
    <property type="component" value="Unassembled WGS sequence"/>
</dbReference>
<dbReference type="PROSITE" id="PS50994">
    <property type="entry name" value="INTEGRASE"/>
    <property type="match status" value="1"/>
</dbReference>
<dbReference type="FunFam" id="1.10.340.70:FF:000004">
    <property type="entry name" value="Retrovirus-related Pol polyprotein from transposon 297-like Protein"/>
    <property type="match status" value="1"/>
</dbReference>
<dbReference type="Pfam" id="PF00665">
    <property type="entry name" value="rve"/>
    <property type="match status" value="1"/>
</dbReference>
<evidence type="ECO:0000313" key="8">
    <source>
        <dbReference type="EMBL" id="KAK6176709.1"/>
    </source>
</evidence>
<dbReference type="InterPro" id="IPR001584">
    <property type="entry name" value="Integrase_cat-core"/>
</dbReference>
<gene>
    <name evidence="8" type="ORF">SNE40_014955</name>
</gene>
<protein>
    <recommendedName>
        <fullName evidence="7">Integrase catalytic domain-containing protein</fullName>
    </recommendedName>
</protein>
<keyword evidence="4" id="KW-0255">Endonuclease</keyword>
<dbReference type="SUPFAM" id="SSF53098">
    <property type="entry name" value="Ribonuclease H-like"/>
    <property type="match status" value="1"/>
</dbReference>
<dbReference type="InterPro" id="IPR041588">
    <property type="entry name" value="Integrase_H2C2"/>
</dbReference>
<dbReference type="Pfam" id="PF17921">
    <property type="entry name" value="Integrase_H2C2"/>
    <property type="match status" value="1"/>
</dbReference>
<evidence type="ECO:0000256" key="5">
    <source>
        <dbReference type="ARBA" id="ARBA00022801"/>
    </source>
</evidence>